<dbReference type="EMBL" id="JASCXW010000020">
    <property type="protein sequence ID" value="MDI6453211.1"/>
    <property type="molecule type" value="Genomic_DNA"/>
</dbReference>
<dbReference type="InterPro" id="IPR037523">
    <property type="entry name" value="VOC_core"/>
</dbReference>
<dbReference type="GO" id="GO:0046872">
    <property type="term" value="F:metal ion binding"/>
    <property type="evidence" value="ECO:0007669"/>
    <property type="project" value="UniProtKB-KW"/>
</dbReference>
<feature type="domain" description="VOC" evidence="2">
    <location>
        <begin position="4"/>
        <end position="125"/>
    </location>
</feature>
<name>A0AAW6UCI9_9MOLU</name>
<dbReference type="InterPro" id="IPR004360">
    <property type="entry name" value="Glyas_Fos-R_dOase_dom"/>
</dbReference>
<reference evidence="3" key="1">
    <citation type="submission" date="2023-05" db="EMBL/GenBank/DDBJ databases">
        <title>Mariniplasma microaerophilum sp. nov., a novel anaerobic mollicute isolated from terrestrial mud volcano, Taman Peninsula, Russia.</title>
        <authorList>
            <person name="Khomyakova M.A."/>
            <person name="Merkel A.Y."/>
            <person name="Slobodkin A.I."/>
        </authorList>
    </citation>
    <scope>NUCLEOTIDE SEQUENCE</scope>
    <source>
        <strain evidence="3">M4Ah</strain>
    </source>
</reference>
<proteinExistence type="predicted"/>
<dbReference type="RefSeq" id="WP_282839641.1">
    <property type="nucleotide sequence ID" value="NZ_JASCXW010000020.1"/>
</dbReference>
<dbReference type="SUPFAM" id="SSF54593">
    <property type="entry name" value="Glyoxalase/Bleomycin resistance protein/Dihydroxybiphenyl dioxygenase"/>
    <property type="match status" value="1"/>
</dbReference>
<dbReference type="InterPro" id="IPR029068">
    <property type="entry name" value="Glyas_Bleomycin-R_OHBP_Dase"/>
</dbReference>
<sequence>MIKGIAHLAFQVSDMEKSIEFYETAFGFRKKFTLNDDQGNPWIVYLQVSKDQFIELFYAHETLVHQPNVTGYQHLCLEVINIKQVAKALVSKGIELTHDVILGLDNNYQCWVNDPDGNPIELMEYGKDALQLR</sequence>
<gene>
    <name evidence="3" type="ORF">QJ521_06525</name>
</gene>
<comment type="caution">
    <text evidence="3">The sequence shown here is derived from an EMBL/GenBank/DDBJ whole genome shotgun (WGS) entry which is preliminary data.</text>
</comment>
<keyword evidence="4" id="KW-1185">Reference proteome</keyword>
<evidence type="ECO:0000256" key="1">
    <source>
        <dbReference type="ARBA" id="ARBA00022723"/>
    </source>
</evidence>
<accession>A0AAW6UCI9</accession>
<dbReference type="Gene3D" id="3.10.180.10">
    <property type="entry name" value="2,3-Dihydroxybiphenyl 1,2-Dioxygenase, domain 1"/>
    <property type="match status" value="1"/>
</dbReference>
<keyword evidence="1" id="KW-0479">Metal-binding</keyword>
<dbReference type="PANTHER" id="PTHR36113">
    <property type="entry name" value="LYASE, PUTATIVE-RELATED-RELATED"/>
    <property type="match status" value="1"/>
</dbReference>
<dbReference type="InterPro" id="IPR051332">
    <property type="entry name" value="Fosfomycin_Res_Enzymes"/>
</dbReference>
<protein>
    <submittedName>
        <fullName evidence="3">VOC family protein</fullName>
    </submittedName>
</protein>
<evidence type="ECO:0000313" key="4">
    <source>
        <dbReference type="Proteomes" id="UP001431532"/>
    </source>
</evidence>
<dbReference type="Proteomes" id="UP001431532">
    <property type="component" value="Unassembled WGS sequence"/>
</dbReference>
<organism evidence="3 4">
    <name type="scientific">Peloplasma aerotolerans</name>
    <dbReference type="NCBI Taxonomy" id="3044389"/>
    <lineage>
        <taxon>Bacteria</taxon>
        <taxon>Bacillati</taxon>
        <taxon>Mycoplasmatota</taxon>
        <taxon>Mollicutes</taxon>
        <taxon>Acholeplasmatales</taxon>
        <taxon>Acholeplasmataceae</taxon>
        <taxon>Peloplasma</taxon>
    </lineage>
</organism>
<evidence type="ECO:0000313" key="3">
    <source>
        <dbReference type="EMBL" id="MDI6453211.1"/>
    </source>
</evidence>
<dbReference type="Pfam" id="PF00903">
    <property type="entry name" value="Glyoxalase"/>
    <property type="match status" value="1"/>
</dbReference>
<dbReference type="CDD" id="cd06587">
    <property type="entry name" value="VOC"/>
    <property type="match status" value="1"/>
</dbReference>
<dbReference type="PANTHER" id="PTHR36113:SF6">
    <property type="entry name" value="FOSFOMYCIN RESISTANCE PROTEIN FOSX"/>
    <property type="match status" value="1"/>
</dbReference>
<dbReference type="AlphaFoldDB" id="A0AAW6UCI9"/>
<evidence type="ECO:0000259" key="2">
    <source>
        <dbReference type="PROSITE" id="PS51819"/>
    </source>
</evidence>
<dbReference type="PROSITE" id="PS51819">
    <property type="entry name" value="VOC"/>
    <property type="match status" value="1"/>
</dbReference>